<dbReference type="GO" id="GO:0000380">
    <property type="term" value="P:alternative mRNA splicing, via spliceosome"/>
    <property type="evidence" value="ECO:0007669"/>
    <property type="project" value="TreeGrafter"/>
</dbReference>
<feature type="compositionally biased region" description="Basic and acidic residues" evidence="7">
    <location>
        <begin position="150"/>
        <end position="162"/>
    </location>
</feature>
<evidence type="ECO:0000259" key="8">
    <source>
        <dbReference type="PROSITE" id="PS50102"/>
    </source>
</evidence>
<evidence type="ECO:0000256" key="4">
    <source>
        <dbReference type="ARBA" id="ARBA00023187"/>
    </source>
</evidence>
<dbReference type="GO" id="GO:0006376">
    <property type="term" value="P:mRNA splice site recognition"/>
    <property type="evidence" value="ECO:0007669"/>
    <property type="project" value="TreeGrafter"/>
</dbReference>
<evidence type="ECO:0000313" key="9">
    <source>
        <dbReference type="EMBL" id="POM82173.1"/>
    </source>
</evidence>
<dbReference type="PANTHER" id="PTHR47330">
    <property type="entry name" value="POLY(U)-BINDING-SPLICING FACTOR PUF60-B-RELATED"/>
    <property type="match status" value="1"/>
</dbReference>
<feature type="compositionally biased region" description="Polar residues" evidence="7">
    <location>
        <begin position="235"/>
        <end position="248"/>
    </location>
</feature>
<feature type="domain" description="RRM" evidence="8">
    <location>
        <begin position="479"/>
        <end position="558"/>
    </location>
</feature>
<dbReference type="CDD" id="cd12374">
    <property type="entry name" value="RRM_UHM_SPF45_PUF60"/>
    <property type="match status" value="1"/>
</dbReference>
<feature type="compositionally biased region" description="Basic and acidic residues" evidence="7">
    <location>
        <begin position="93"/>
        <end position="104"/>
    </location>
</feature>
<dbReference type="Pfam" id="PF00076">
    <property type="entry name" value="RRM_1"/>
    <property type="match status" value="2"/>
</dbReference>
<dbReference type="SUPFAM" id="SSF54928">
    <property type="entry name" value="RNA-binding domain, RBD"/>
    <property type="match status" value="2"/>
</dbReference>
<feature type="compositionally biased region" description="Acidic residues" evidence="7">
    <location>
        <begin position="180"/>
        <end position="189"/>
    </location>
</feature>
<gene>
    <name evidence="9" type="ORF">CmeUKMEL1_01070</name>
</gene>
<dbReference type="FunFam" id="3.30.70.330:FF:000382">
    <property type="entry name" value="G-patch domain-containing protein"/>
    <property type="match status" value="1"/>
</dbReference>
<accession>A0A2P4YWK2</accession>
<dbReference type="VEuPathDB" id="CryptoDB:CmeUKMEL1_01070"/>
<dbReference type="Gene3D" id="3.30.70.330">
    <property type="match status" value="3"/>
</dbReference>
<name>A0A2P4YWK2_9CRYT</name>
<evidence type="ECO:0000256" key="3">
    <source>
        <dbReference type="ARBA" id="ARBA00022884"/>
    </source>
</evidence>
<keyword evidence="5" id="KW-0539">Nucleus</keyword>
<dbReference type="Proteomes" id="UP000236928">
    <property type="component" value="Unassembled WGS sequence"/>
</dbReference>
<dbReference type="InterPro" id="IPR051974">
    <property type="entry name" value="PUF60_regulator"/>
</dbReference>
<keyword evidence="3 6" id="KW-0694">RNA-binding</keyword>
<feature type="domain" description="RRM" evidence="8">
    <location>
        <begin position="345"/>
        <end position="421"/>
    </location>
</feature>
<evidence type="ECO:0000313" key="10">
    <source>
        <dbReference type="Proteomes" id="UP000236928"/>
    </source>
</evidence>
<proteinExistence type="predicted"/>
<dbReference type="SMART" id="SM00361">
    <property type="entry name" value="RRM_1"/>
    <property type="match status" value="2"/>
</dbReference>
<dbReference type="PROSITE" id="PS50102">
    <property type="entry name" value="RRM"/>
    <property type="match status" value="3"/>
</dbReference>
<dbReference type="EMBL" id="JIBK01000002">
    <property type="protein sequence ID" value="POM82173.1"/>
    <property type="molecule type" value="Genomic_DNA"/>
</dbReference>
<dbReference type="OrthoDB" id="272703at2759"/>
<evidence type="ECO:0000256" key="7">
    <source>
        <dbReference type="SAM" id="MobiDB-lite"/>
    </source>
</evidence>
<dbReference type="InterPro" id="IPR000504">
    <property type="entry name" value="RRM_dom"/>
</dbReference>
<keyword evidence="2" id="KW-0507">mRNA processing</keyword>
<feature type="domain" description="RRM" evidence="8">
    <location>
        <begin position="653"/>
        <end position="738"/>
    </location>
</feature>
<comment type="subcellular location">
    <subcellularLocation>
        <location evidence="1">Nucleus</location>
    </subcellularLocation>
</comment>
<feature type="compositionally biased region" description="Polar residues" evidence="7">
    <location>
        <begin position="262"/>
        <end position="274"/>
    </location>
</feature>
<dbReference type="GO" id="GO:0003723">
    <property type="term" value="F:RNA binding"/>
    <property type="evidence" value="ECO:0007669"/>
    <property type="project" value="UniProtKB-UniRule"/>
</dbReference>
<keyword evidence="10" id="KW-1185">Reference proteome</keyword>
<evidence type="ECO:0000256" key="1">
    <source>
        <dbReference type="ARBA" id="ARBA00004123"/>
    </source>
</evidence>
<evidence type="ECO:0000256" key="2">
    <source>
        <dbReference type="ARBA" id="ARBA00022664"/>
    </source>
</evidence>
<dbReference type="PANTHER" id="PTHR47330:SF1">
    <property type="entry name" value="POLY(U)-BINDING-SPLICING FACTOR PUF60"/>
    <property type="match status" value="1"/>
</dbReference>
<evidence type="ECO:0000256" key="5">
    <source>
        <dbReference type="ARBA" id="ARBA00023242"/>
    </source>
</evidence>
<dbReference type="GO" id="GO:0071011">
    <property type="term" value="C:precatalytic spliceosome"/>
    <property type="evidence" value="ECO:0007669"/>
    <property type="project" value="TreeGrafter"/>
</dbReference>
<feature type="compositionally biased region" description="Low complexity" evidence="7">
    <location>
        <begin position="421"/>
        <end position="432"/>
    </location>
</feature>
<keyword evidence="4" id="KW-0508">mRNA splicing</keyword>
<dbReference type="InterPro" id="IPR012677">
    <property type="entry name" value="Nucleotide-bd_a/b_plait_sf"/>
</dbReference>
<dbReference type="InterPro" id="IPR035979">
    <property type="entry name" value="RBD_domain_sf"/>
</dbReference>
<feature type="region of interest" description="Disordered" evidence="7">
    <location>
        <begin position="75"/>
        <end position="340"/>
    </location>
</feature>
<comment type="caution">
    <text evidence="9">The sequence shown here is derived from an EMBL/GenBank/DDBJ whole genome shotgun (WGS) entry which is preliminary data.</text>
</comment>
<reference evidence="9 10" key="1">
    <citation type="submission" date="2014-04" db="EMBL/GenBank/DDBJ databases">
        <title>Comparative Genomics of Cryptosporidium Species.</title>
        <authorList>
            <person name="Silva J.C."/>
            <person name="Su Q."/>
            <person name="Chalmers R."/>
            <person name="Chibucos M.C."/>
            <person name="Elwin K."/>
            <person name="Godinez A."/>
            <person name="Guo F."/>
            <person name="Huynh K."/>
            <person name="Orvis J."/>
            <person name="Ott S."/>
            <person name="Sadzewicz L."/>
            <person name="Sengamalay N."/>
            <person name="Shetty A."/>
            <person name="Sun M."/>
            <person name="Tallon L."/>
            <person name="Xiao L."/>
            <person name="Zhang H."/>
            <person name="Fraser C.M."/>
            <person name="Zhu G."/>
            <person name="Kissinger J."/>
            <person name="Widmer G."/>
        </authorList>
    </citation>
    <scope>NUCLEOTIDE SEQUENCE [LARGE SCALE GENOMIC DNA]</scope>
    <source>
        <strain evidence="9 10">UKMEL1</strain>
    </source>
</reference>
<evidence type="ECO:0000256" key="6">
    <source>
        <dbReference type="PROSITE-ProRule" id="PRU00176"/>
    </source>
</evidence>
<dbReference type="AlphaFoldDB" id="A0A2P4YWK2"/>
<dbReference type="SMART" id="SM00360">
    <property type="entry name" value="RRM"/>
    <property type="match status" value="3"/>
</dbReference>
<dbReference type="GO" id="GO:0000381">
    <property type="term" value="P:regulation of alternative mRNA splicing, via spliceosome"/>
    <property type="evidence" value="ECO:0007669"/>
    <property type="project" value="TreeGrafter"/>
</dbReference>
<dbReference type="InterPro" id="IPR003954">
    <property type="entry name" value="RRM_euk-type"/>
</dbReference>
<organism evidence="9 10">
    <name type="scientific">Cryptosporidium meleagridis</name>
    <dbReference type="NCBI Taxonomy" id="93969"/>
    <lineage>
        <taxon>Eukaryota</taxon>
        <taxon>Sar</taxon>
        <taxon>Alveolata</taxon>
        <taxon>Apicomplexa</taxon>
        <taxon>Conoidasida</taxon>
        <taxon>Coccidia</taxon>
        <taxon>Eucoccidiorida</taxon>
        <taxon>Eimeriorina</taxon>
        <taxon>Cryptosporidiidae</taxon>
        <taxon>Cryptosporidium</taxon>
    </lineage>
</organism>
<dbReference type="GO" id="GO:0071013">
    <property type="term" value="C:catalytic step 2 spliceosome"/>
    <property type="evidence" value="ECO:0007669"/>
    <property type="project" value="TreeGrafter"/>
</dbReference>
<sequence length="748" mass="80000">MQFLPALNIREQLAPSTENKPKSLRGVREELPYIEILAKFGPSWADIRIGNHINLMIDEGASELEVVKVGEEEVGYNKEVEEEEEGRSLSTFSDKEVESKDLASLEKSGPTEAGEEGYASANVTELSVPDPNLNGHPTGDVSEDDVSSYENDKKLINGKVRDLSIGSRTEEGLLTGGEAASEEGEEPGETETVTDNSASGKSDKQGIKGIPRIPRRRSRSPSLEEGQSVEEFSKVSGSFSPHNSGTIDSSHKKRRKRANSGWDAQSNNSCNSPNLAPVPGNPHGHFSGVSGTLTGNNGVVTNSNSNLGMGPGHSTIGSGNSIGANSTVSSNTTTGAGPRQSSQISRIYVGSLDYSLNEADLKQVFGSFGPIVNIDMPREGNRSKGFCFIEYTSQESAEMALATMNRFVLKGRPIRVGRPTNAASSNGNQSGSGNIGGGGSGNAINPNIAVFNNNHITHQNHQIQSETTHGTGIATHSQNRIYIGSVPYSFTTDDLRHIFKTFGVILSCQLIPSIEKPGTHRGYGFIEFGTADQAKLAIETMNGFEVGGKQLKVNVATALKPQVGSGGGGTQSGVSGATVGQIPMINPIQNVIPSQMPSMGIPHQMVLPSMMQMPNVAPPPLPIYQQPPGYPLSNGPAPYQIPNAISGSANSSNIILLTNMVGPDEIDDELKEEVKIECSKYGKVYDVRIHVSNNISKPSDRVRIFVVFESPSMAQIAVPALNNRWFGGNQVFCSLYNAERYYSSFLDD</sequence>
<protein>
    <submittedName>
        <fullName evidence="9">RNA recognition motif domain protein family protein</fullName>
    </submittedName>
</protein>
<feature type="compositionally biased region" description="Low complexity" evidence="7">
    <location>
        <begin position="287"/>
        <end position="308"/>
    </location>
</feature>
<feature type="compositionally biased region" description="Polar residues" evidence="7">
    <location>
        <begin position="315"/>
        <end position="340"/>
    </location>
</feature>
<feature type="region of interest" description="Disordered" evidence="7">
    <location>
        <begin position="418"/>
        <end position="439"/>
    </location>
</feature>